<dbReference type="Pfam" id="PF24961">
    <property type="entry name" value="NfeD_membrane"/>
    <property type="match status" value="1"/>
</dbReference>
<sequence>MKWLIIPLLALLAVPVHAEESKIREGSVVVLPIEGEVSEAQFYFMRRILKEAEAAKASAFVINMDTYGGSLGAAVKMQDALMKSPIPTITYVNPNAGSAGALIALSTRRVFMAPVSAIGAAAPVMGGGEDLQETMNAKVVSYFSGYFRSAAERNGYNPEVAEAFINKDKEVKIGDQIINPAGKLLTLSAQEAVKVYNGKPLLASGIADSLDDLARKAGLNPQEIVKIEPSGFETVARWITLLAPFLMMAGILAAYIEFKSPGFGVPGVIAAICFLLFFFGHYIAGLTGFEVAAFFFLGVILIVVELLFFPGIAVLAALGLLLMLGSLFFAMVDYYPAQPLNLDWELVARPLVNLGIALLLAAIGMMLLAKYFPHLPFFRRVILSPAISAGPALPVDAVVRAPTLNVGTVGKARTILRPAGKADIEGMLVDVVTDGEFIDPGASIRVLRVEGEKVVVGAVR</sequence>
<evidence type="ECO:0000259" key="9">
    <source>
        <dbReference type="Pfam" id="PF25145"/>
    </source>
</evidence>
<dbReference type="EMBL" id="BDCO01000002">
    <property type="protein sequence ID" value="GAT34204.1"/>
    <property type="molecule type" value="Genomic_DNA"/>
</dbReference>
<reference evidence="11" key="1">
    <citation type="journal article" date="2017" name="Genome Announc.">
        <title>Draft Genome Sequence of Terrimicrobium sacchariphilum NM-5T, a Facultative Anaerobic Soil Bacterium of the Class Spartobacteria.</title>
        <authorList>
            <person name="Qiu Y.L."/>
            <person name="Tourlousse D.M."/>
            <person name="Matsuura N."/>
            <person name="Ohashi A."/>
            <person name="Sekiguchi Y."/>
        </authorList>
    </citation>
    <scope>NUCLEOTIDE SEQUENCE [LARGE SCALE GENOMIC DNA]</scope>
    <source>
        <strain evidence="11">NM-5</strain>
    </source>
</reference>
<evidence type="ECO:0000256" key="5">
    <source>
        <dbReference type="SAM" id="Phobius"/>
    </source>
</evidence>
<keyword evidence="10" id="KW-0645">Protease</keyword>
<evidence type="ECO:0000256" key="6">
    <source>
        <dbReference type="SAM" id="SignalP"/>
    </source>
</evidence>
<dbReference type="CDD" id="cd07021">
    <property type="entry name" value="Clp_protease_NfeD_like"/>
    <property type="match status" value="1"/>
</dbReference>
<dbReference type="InterPro" id="IPR029045">
    <property type="entry name" value="ClpP/crotonase-like_dom_sf"/>
</dbReference>
<dbReference type="GO" id="GO:0006508">
    <property type="term" value="P:proteolysis"/>
    <property type="evidence" value="ECO:0007669"/>
    <property type="project" value="UniProtKB-KW"/>
</dbReference>
<keyword evidence="4 5" id="KW-0472">Membrane</keyword>
<comment type="subcellular location">
    <subcellularLocation>
        <location evidence="1">Membrane</location>
        <topology evidence="1">Multi-pass membrane protein</topology>
    </subcellularLocation>
</comment>
<evidence type="ECO:0000313" key="11">
    <source>
        <dbReference type="Proteomes" id="UP000076023"/>
    </source>
</evidence>
<feature type="transmembrane region" description="Helical" evidence="5">
    <location>
        <begin position="263"/>
        <end position="283"/>
    </location>
</feature>
<accession>A0A146GBM0</accession>
<feature type="transmembrane region" description="Helical" evidence="5">
    <location>
        <begin position="352"/>
        <end position="372"/>
    </location>
</feature>
<dbReference type="InterPro" id="IPR052165">
    <property type="entry name" value="Membrane_assoc_protease"/>
</dbReference>
<dbReference type="OrthoDB" id="9806253at2"/>
<dbReference type="Proteomes" id="UP000076023">
    <property type="component" value="Unassembled WGS sequence"/>
</dbReference>
<evidence type="ECO:0000259" key="8">
    <source>
        <dbReference type="Pfam" id="PF24961"/>
    </source>
</evidence>
<keyword evidence="10" id="KW-0378">Hydrolase</keyword>
<evidence type="ECO:0000256" key="2">
    <source>
        <dbReference type="ARBA" id="ARBA00022692"/>
    </source>
</evidence>
<dbReference type="InterPro" id="IPR012340">
    <property type="entry name" value="NA-bd_OB-fold"/>
</dbReference>
<feature type="transmembrane region" description="Helical" evidence="5">
    <location>
        <begin position="289"/>
        <end position="308"/>
    </location>
</feature>
<feature type="chain" id="PRO_5007524841" evidence="6">
    <location>
        <begin position="19"/>
        <end position="460"/>
    </location>
</feature>
<dbReference type="InParanoid" id="A0A146GBM0"/>
<dbReference type="GO" id="GO:0005886">
    <property type="term" value="C:plasma membrane"/>
    <property type="evidence" value="ECO:0007669"/>
    <property type="project" value="TreeGrafter"/>
</dbReference>
<feature type="transmembrane region" description="Helical" evidence="5">
    <location>
        <begin position="235"/>
        <end position="256"/>
    </location>
</feature>
<evidence type="ECO:0000256" key="3">
    <source>
        <dbReference type="ARBA" id="ARBA00022989"/>
    </source>
</evidence>
<dbReference type="GO" id="GO:0008233">
    <property type="term" value="F:peptidase activity"/>
    <property type="evidence" value="ECO:0007669"/>
    <property type="project" value="UniProtKB-KW"/>
</dbReference>
<evidence type="ECO:0000259" key="7">
    <source>
        <dbReference type="Pfam" id="PF01957"/>
    </source>
</evidence>
<gene>
    <name evidence="10" type="ORF">TSACC_22628</name>
</gene>
<dbReference type="AlphaFoldDB" id="A0A146GBM0"/>
<dbReference type="Pfam" id="PF01957">
    <property type="entry name" value="NfeD"/>
    <property type="match status" value="1"/>
</dbReference>
<dbReference type="PANTHER" id="PTHR33507">
    <property type="entry name" value="INNER MEMBRANE PROTEIN YBBJ"/>
    <property type="match status" value="1"/>
</dbReference>
<feature type="signal peptide" evidence="6">
    <location>
        <begin position="1"/>
        <end position="18"/>
    </location>
</feature>
<dbReference type="InterPro" id="IPR056739">
    <property type="entry name" value="NfeD_membrane"/>
</dbReference>
<dbReference type="PANTHER" id="PTHR33507:SF3">
    <property type="entry name" value="INNER MEMBRANE PROTEIN YBBJ"/>
    <property type="match status" value="1"/>
</dbReference>
<protein>
    <submittedName>
        <fullName evidence="10">Membrane-bound serine protease</fullName>
    </submittedName>
</protein>
<feature type="domain" description="NfeD integral membrane" evidence="8">
    <location>
        <begin position="242"/>
        <end position="370"/>
    </location>
</feature>
<keyword evidence="3 5" id="KW-1133">Transmembrane helix</keyword>
<feature type="transmembrane region" description="Helical" evidence="5">
    <location>
        <begin position="313"/>
        <end position="332"/>
    </location>
</feature>
<dbReference type="Gene3D" id="3.90.226.10">
    <property type="entry name" value="2-enoyl-CoA Hydratase, Chain A, domain 1"/>
    <property type="match status" value="1"/>
</dbReference>
<dbReference type="SUPFAM" id="SSF52096">
    <property type="entry name" value="ClpP/crotonase"/>
    <property type="match status" value="1"/>
</dbReference>
<dbReference type="InterPro" id="IPR056738">
    <property type="entry name" value="NfeD1b_N"/>
</dbReference>
<keyword evidence="6" id="KW-0732">Signal</keyword>
<evidence type="ECO:0000313" key="10">
    <source>
        <dbReference type="EMBL" id="GAT34204.1"/>
    </source>
</evidence>
<dbReference type="Pfam" id="PF25145">
    <property type="entry name" value="NfeD1b_N"/>
    <property type="match status" value="1"/>
</dbReference>
<dbReference type="RefSeq" id="WP_075079855.1">
    <property type="nucleotide sequence ID" value="NZ_BDCO01000002.1"/>
</dbReference>
<keyword evidence="11" id="KW-1185">Reference proteome</keyword>
<evidence type="ECO:0000256" key="4">
    <source>
        <dbReference type="ARBA" id="ARBA00023136"/>
    </source>
</evidence>
<comment type="caution">
    <text evidence="10">The sequence shown here is derived from an EMBL/GenBank/DDBJ whole genome shotgun (WGS) entry which is preliminary data.</text>
</comment>
<keyword evidence="2 5" id="KW-0812">Transmembrane</keyword>
<dbReference type="InterPro" id="IPR002810">
    <property type="entry name" value="NfeD-like_C"/>
</dbReference>
<name>A0A146GBM0_TERSA</name>
<evidence type="ECO:0000256" key="1">
    <source>
        <dbReference type="ARBA" id="ARBA00004141"/>
    </source>
</evidence>
<dbReference type="STRING" id="690879.TSACC_22628"/>
<dbReference type="Gene3D" id="2.40.50.140">
    <property type="entry name" value="Nucleic acid-binding proteins"/>
    <property type="match status" value="1"/>
</dbReference>
<organism evidence="10 11">
    <name type="scientific">Terrimicrobium sacchariphilum</name>
    <dbReference type="NCBI Taxonomy" id="690879"/>
    <lineage>
        <taxon>Bacteria</taxon>
        <taxon>Pseudomonadati</taxon>
        <taxon>Verrucomicrobiota</taxon>
        <taxon>Terrimicrobiia</taxon>
        <taxon>Terrimicrobiales</taxon>
        <taxon>Terrimicrobiaceae</taxon>
        <taxon>Terrimicrobium</taxon>
    </lineage>
</organism>
<feature type="domain" description="NfeD-like C-terminal" evidence="7">
    <location>
        <begin position="406"/>
        <end position="456"/>
    </location>
</feature>
<feature type="domain" description="NfeD1b N-terminal" evidence="9">
    <location>
        <begin position="28"/>
        <end position="225"/>
    </location>
</feature>
<proteinExistence type="predicted"/>